<accession>A0A328AD39</accession>
<dbReference type="AlphaFoldDB" id="A0A328AD39"/>
<protein>
    <submittedName>
        <fullName evidence="1">Uncharacterized protein</fullName>
    </submittedName>
</protein>
<keyword evidence="2" id="KW-1185">Reference proteome</keyword>
<evidence type="ECO:0000313" key="2">
    <source>
        <dbReference type="Proteomes" id="UP000249725"/>
    </source>
</evidence>
<name>A0A328AD39_9CAUL</name>
<dbReference type="EMBL" id="QFYR01000004">
    <property type="protein sequence ID" value="RAK51314.1"/>
    <property type="molecule type" value="Genomic_DNA"/>
</dbReference>
<sequence length="76" mass="8103">MRDIAARLPLWASVIIRRQSSQYTVGAASGSSALIRPIPSPIMANLMMRWAGRSMRAPVLGRATAQLETHAGGQGS</sequence>
<gene>
    <name evidence="1" type="ORF">DJ018_15330</name>
</gene>
<comment type="caution">
    <text evidence="1">The sequence shown here is derived from an EMBL/GenBank/DDBJ whole genome shotgun (WGS) entry which is preliminary data.</text>
</comment>
<dbReference type="Proteomes" id="UP000249725">
    <property type="component" value="Unassembled WGS sequence"/>
</dbReference>
<proteinExistence type="predicted"/>
<evidence type="ECO:0000313" key="1">
    <source>
        <dbReference type="EMBL" id="RAK51314.1"/>
    </source>
</evidence>
<reference evidence="2" key="1">
    <citation type="submission" date="2018-05" db="EMBL/GenBank/DDBJ databases">
        <authorList>
            <person name="Li X."/>
        </authorList>
    </citation>
    <scope>NUCLEOTIDE SEQUENCE [LARGE SCALE GENOMIC DNA]</scope>
    <source>
        <strain evidence="2">YIM 73061</strain>
    </source>
</reference>
<organism evidence="1 2">
    <name type="scientific">Phenylobacterium deserti</name>
    <dbReference type="NCBI Taxonomy" id="1914756"/>
    <lineage>
        <taxon>Bacteria</taxon>
        <taxon>Pseudomonadati</taxon>
        <taxon>Pseudomonadota</taxon>
        <taxon>Alphaproteobacteria</taxon>
        <taxon>Caulobacterales</taxon>
        <taxon>Caulobacteraceae</taxon>
        <taxon>Phenylobacterium</taxon>
    </lineage>
</organism>